<sequence length="254" mass="27636">MRSMTSPDGKETQHFPLTLPIAGPDKADGPSRAWTVMKTVGVDPQTYHSLSGHMLGRESIYRVDCPDHIYAVCVDFDSASRTIAQQGLPEFPSQVKSPEPLDDLEAFAKLGRSQTDAAHDEILKIRQVATDLEVDKVKEDAALTEVVARQVAQEMAQRGRPPLTPRSTVNSSRPFSFARRRPIVAAIQEPHGGDSGQDESLYTDLGEDELEVMDEISDLADVNELAVLDLCSLCGYDDSPFRGGGPVGASEQQA</sequence>
<reference evidence="2 3" key="1">
    <citation type="journal article" date="2015" name="Genome Biol. Evol.">
        <title>Comparative Genomics of a Bacterivorous Green Alga Reveals Evolutionary Causalities and Consequences of Phago-Mixotrophic Mode of Nutrition.</title>
        <authorList>
            <person name="Burns J.A."/>
            <person name="Paasch A."/>
            <person name="Narechania A."/>
            <person name="Kim E."/>
        </authorList>
    </citation>
    <scope>NUCLEOTIDE SEQUENCE [LARGE SCALE GENOMIC DNA]</scope>
    <source>
        <strain evidence="2 3">PLY_AMNH</strain>
    </source>
</reference>
<feature type="region of interest" description="Disordered" evidence="1">
    <location>
        <begin position="154"/>
        <end position="173"/>
    </location>
</feature>
<name>A0AAE0BA70_9CHLO</name>
<proteinExistence type="predicted"/>
<dbReference type="AlphaFoldDB" id="A0AAE0BA70"/>
<feature type="region of interest" description="Disordered" evidence="1">
    <location>
        <begin position="1"/>
        <end position="26"/>
    </location>
</feature>
<evidence type="ECO:0000313" key="3">
    <source>
        <dbReference type="Proteomes" id="UP001190700"/>
    </source>
</evidence>
<accession>A0AAE0BA70</accession>
<organism evidence="2 3">
    <name type="scientific">Cymbomonas tetramitiformis</name>
    <dbReference type="NCBI Taxonomy" id="36881"/>
    <lineage>
        <taxon>Eukaryota</taxon>
        <taxon>Viridiplantae</taxon>
        <taxon>Chlorophyta</taxon>
        <taxon>Pyramimonadophyceae</taxon>
        <taxon>Pyramimonadales</taxon>
        <taxon>Pyramimonadaceae</taxon>
        <taxon>Cymbomonas</taxon>
    </lineage>
</organism>
<protein>
    <submittedName>
        <fullName evidence="2">Uncharacterized protein</fullName>
    </submittedName>
</protein>
<evidence type="ECO:0000313" key="2">
    <source>
        <dbReference type="EMBL" id="KAK3232652.1"/>
    </source>
</evidence>
<dbReference type="EMBL" id="LGRX02035933">
    <property type="protein sequence ID" value="KAK3232652.1"/>
    <property type="molecule type" value="Genomic_DNA"/>
</dbReference>
<comment type="caution">
    <text evidence="2">The sequence shown here is derived from an EMBL/GenBank/DDBJ whole genome shotgun (WGS) entry which is preliminary data.</text>
</comment>
<evidence type="ECO:0000256" key="1">
    <source>
        <dbReference type="SAM" id="MobiDB-lite"/>
    </source>
</evidence>
<gene>
    <name evidence="2" type="ORF">CYMTET_57005</name>
</gene>
<dbReference type="Proteomes" id="UP001190700">
    <property type="component" value="Unassembled WGS sequence"/>
</dbReference>
<keyword evidence="3" id="KW-1185">Reference proteome</keyword>